<organism evidence="3 4">
    <name type="scientific">Paenibacillus agaridevorans</name>
    <dbReference type="NCBI Taxonomy" id="171404"/>
    <lineage>
        <taxon>Bacteria</taxon>
        <taxon>Bacillati</taxon>
        <taxon>Bacillota</taxon>
        <taxon>Bacilli</taxon>
        <taxon>Bacillales</taxon>
        <taxon>Paenibacillaceae</taxon>
        <taxon>Paenibacillus</taxon>
    </lineage>
</organism>
<feature type="transmembrane region" description="Helical" evidence="1">
    <location>
        <begin position="175"/>
        <end position="205"/>
    </location>
</feature>
<dbReference type="EMBL" id="BDQX01000041">
    <property type="protein sequence ID" value="GBG06342.1"/>
    <property type="molecule type" value="Genomic_DNA"/>
</dbReference>
<comment type="caution">
    <text evidence="3">The sequence shown here is derived from an EMBL/GenBank/DDBJ whole genome shotgun (WGS) entry which is preliminary data.</text>
</comment>
<evidence type="ECO:0000313" key="4">
    <source>
        <dbReference type="Proteomes" id="UP000245202"/>
    </source>
</evidence>
<feature type="chain" id="PRO_5015319630" evidence="2">
    <location>
        <begin position="27"/>
        <end position="260"/>
    </location>
</feature>
<keyword evidence="2" id="KW-0732">Signal</keyword>
<evidence type="ECO:0000256" key="2">
    <source>
        <dbReference type="SAM" id="SignalP"/>
    </source>
</evidence>
<accession>A0A2R5EIC0</accession>
<keyword evidence="1" id="KW-0472">Membrane</keyword>
<name>A0A2R5EIC0_9BACL</name>
<protein>
    <submittedName>
        <fullName evidence="3">Uncharacterized protein</fullName>
    </submittedName>
</protein>
<keyword evidence="1" id="KW-0812">Transmembrane</keyword>
<evidence type="ECO:0000256" key="1">
    <source>
        <dbReference type="SAM" id="Phobius"/>
    </source>
</evidence>
<gene>
    <name evidence="3" type="ORF">PAT3040_00867</name>
</gene>
<evidence type="ECO:0000313" key="3">
    <source>
        <dbReference type="EMBL" id="GBG06342.1"/>
    </source>
</evidence>
<sequence length="260" mass="28768">MVKRTRIVSFVLAVVLIFTTVSSVSAESANCNDCSSDVIYSNEATGNKVVEIEKNGKKYYAAVSGKIVNEHYTEAKLNEMKKNNEINSKNDETIILERVYFQFEETKADAIRTADTPVPVENLDSMSIQAKWSFWKGSWIEKKWDLWFGSGYKVHITSGDASYIIGVGSAVVTGLFGVLGAAAIISSTAAIAVPTIIVVGVLTVYQQIRNEDGSVDFEMFEPNLVNISTCVAAGQYLGQARNKGTFREFFWNVYWPGQCF</sequence>
<keyword evidence="4" id="KW-1185">Reference proteome</keyword>
<proteinExistence type="predicted"/>
<dbReference type="RefSeq" id="WP_108991659.1">
    <property type="nucleotide sequence ID" value="NZ_BDQX01000041.1"/>
</dbReference>
<dbReference type="Proteomes" id="UP000245202">
    <property type="component" value="Unassembled WGS sequence"/>
</dbReference>
<reference evidence="3 4" key="1">
    <citation type="submission" date="2017-08" db="EMBL/GenBank/DDBJ databases">
        <title>Substantial Increase in Enzyme Production by Combined Drug-Resistance Mutations in Paenibacillus agaridevorans.</title>
        <authorList>
            <person name="Tanaka Y."/>
            <person name="Funane K."/>
            <person name="Hosaka T."/>
            <person name="Shiwa Y."/>
            <person name="Fujita N."/>
            <person name="Miyazaki T."/>
            <person name="Yoshikawa H."/>
            <person name="Murakami K."/>
            <person name="Kasahara K."/>
            <person name="Inaoka T."/>
            <person name="Hiraga Y."/>
            <person name="Ochi K."/>
        </authorList>
    </citation>
    <scope>NUCLEOTIDE SEQUENCE [LARGE SCALE GENOMIC DNA]</scope>
    <source>
        <strain evidence="3 4">T-3040</strain>
    </source>
</reference>
<feature type="signal peptide" evidence="2">
    <location>
        <begin position="1"/>
        <end position="26"/>
    </location>
</feature>
<dbReference type="AlphaFoldDB" id="A0A2R5EIC0"/>
<keyword evidence="1" id="KW-1133">Transmembrane helix</keyword>